<dbReference type="InterPro" id="IPR011263">
    <property type="entry name" value="DNA-dir_RNA_pol_RpoA/D/Rpb3"/>
</dbReference>
<dbReference type="AlphaFoldDB" id="A0A173CTE9"/>
<dbReference type="GO" id="GO:0000428">
    <property type="term" value="C:DNA-directed RNA polymerase complex"/>
    <property type="evidence" value="ECO:0007669"/>
    <property type="project" value="UniProtKB-KW"/>
</dbReference>
<evidence type="ECO:0000256" key="1">
    <source>
        <dbReference type="ARBA" id="ARBA00004026"/>
    </source>
</evidence>
<dbReference type="GO" id="GO:0003677">
    <property type="term" value="F:DNA binding"/>
    <property type="evidence" value="ECO:0007669"/>
    <property type="project" value="InterPro"/>
</dbReference>
<dbReference type="GO" id="GO:0046983">
    <property type="term" value="F:protein dimerization activity"/>
    <property type="evidence" value="ECO:0007669"/>
    <property type="project" value="InterPro"/>
</dbReference>
<keyword evidence="11" id="KW-0150">Chloroplast</keyword>
<dbReference type="SMART" id="SM00662">
    <property type="entry name" value="RPOLD"/>
    <property type="match status" value="1"/>
</dbReference>
<dbReference type="Pfam" id="PF01193">
    <property type="entry name" value="RNA_pol_L"/>
    <property type="match status" value="1"/>
</dbReference>
<dbReference type="Gene3D" id="1.10.150.20">
    <property type="entry name" value="5' to 3' exonuclease, C-terminal subdomain"/>
    <property type="match status" value="1"/>
</dbReference>
<dbReference type="SUPFAM" id="SSF56553">
    <property type="entry name" value="Insert subdomain of RNA polymerase alpha subunit"/>
    <property type="match status" value="1"/>
</dbReference>
<evidence type="ECO:0000256" key="6">
    <source>
        <dbReference type="ARBA" id="ARBA00022695"/>
    </source>
</evidence>
<evidence type="ECO:0000256" key="2">
    <source>
        <dbReference type="ARBA" id="ARBA00007123"/>
    </source>
</evidence>
<proteinExistence type="inferred from homology"/>
<dbReference type="InterPro" id="IPR036643">
    <property type="entry name" value="RNApol_insert_sf"/>
</dbReference>
<dbReference type="CDD" id="cd06928">
    <property type="entry name" value="RNAP_alpha_NTD"/>
    <property type="match status" value="1"/>
</dbReference>
<dbReference type="GO" id="GO:0005737">
    <property type="term" value="C:cytoplasm"/>
    <property type="evidence" value="ECO:0007669"/>
    <property type="project" value="UniProtKB-ARBA"/>
</dbReference>
<evidence type="ECO:0000259" key="10">
    <source>
        <dbReference type="SMART" id="SM00662"/>
    </source>
</evidence>
<comment type="catalytic activity">
    <reaction evidence="9">
        <text>RNA(n) + a ribonucleoside 5'-triphosphate = RNA(n+1) + diphosphate</text>
        <dbReference type="Rhea" id="RHEA:21248"/>
        <dbReference type="Rhea" id="RHEA-COMP:14527"/>
        <dbReference type="Rhea" id="RHEA-COMP:17342"/>
        <dbReference type="ChEBI" id="CHEBI:33019"/>
        <dbReference type="ChEBI" id="CHEBI:61557"/>
        <dbReference type="ChEBI" id="CHEBI:140395"/>
        <dbReference type="EC" id="2.7.7.6"/>
    </reaction>
</comment>
<dbReference type="SUPFAM" id="SSF47789">
    <property type="entry name" value="C-terminal domain of RNA polymerase alpha subunit"/>
    <property type="match status" value="1"/>
</dbReference>
<evidence type="ECO:0000256" key="9">
    <source>
        <dbReference type="ARBA" id="ARBA00048552"/>
    </source>
</evidence>
<dbReference type="EMBL" id="KU979013">
    <property type="protein sequence ID" value="ANG44436.1"/>
    <property type="molecule type" value="Genomic_DNA"/>
</dbReference>
<evidence type="ECO:0000256" key="7">
    <source>
        <dbReference type="ARBA" id="ARBA00023163"/>
    </source>
</evidence>
<evidence type="ECO:0000256" key="5">
    <source>
        <dbReference type="ARBA" id="ARBA00022679"/>
    </source>
</evidence>
<evidence type="ECO:0000256" key="8">
    <source>
        <dbReference type="ARBA" id="ARBA00031776"/>
    </source>
</evidence>
<comment type="function">
    <text evidence="1">DNA-dependent RNA polymerase catalyzes the transcription of DNA into RNA using the four ribonucleoside triphosphates as substrates.</text>
</comment>
<comment type="similarity">
    <text evidence="2">Belongs to the RNA polymerase alpha chain family.</text>
</comment>
<dbReference type="InterPro" id="IPR011262">
    <property type="entry name" value="DNA-dir_RNA_pol_insert"/>
</dbReference>
<dbReference type="Gene3D" id="3.30.1360.10">
    <property type="entry name" value="RNA polymerase, RBP11-like subunit"/>
    <property type="match status" value="1"/>
</dbReference>
<gene>
    <name evidence="11" type="primary">rpoA</name>
</gene>
<dbReference type="SUPFAM" id="SSF55257">
    <property type="entry name" value="RBP11-like subunits of RNA polymerase"/>
    <property type="match status" value="1"/>
</dbReference>
<name>A0A173CTE9_9CHLO</name>
<dbReference type="EC" id="2.7.7.6" evidence="3"/>
<keyword evidence="11" id="KW-0934">Plastid</keyword>
<feature type="domain" description="DNA-directed RNA polymerase RpoA/D/Rpb3-type" evidence="10">
    <location>
        <begin position="20"/>
        <end position="236"/>
    </location>
</feature>
<evidence type="ECO:0000256" key="4">
    <source>
        <dbReference type="ARBA" id="ARBA00022478"/>
    </source>
</evidence>
<organism evidence="11">
    <name type="scientific">Ostreobium sp. OS1B</name>
    <dbReference type="NCBI Taxonomy" id="1851547"/>
    <lineage>
        <taxon>Eukaryota</taxon>
        <taxon>Viridiplantae</taxon>
        <taxon>Chlorophyta</taxon>
        <taxon>core chlorophytes</taxon>
        <taxon>Ulvophyceae</taxon>
        <taxon>TCBD clade</taxon>
        <taxon>Bryopsidales</taxon>
        <taxon>Ostreobineae</taxon>
        <taxon>Ostreobiaceae</taxon>
        <taxon>Ostreobium</taxon>
    </lineage>
</organism>
<accession>A0A173CTE9</accession>
<dbReference type="Pfam" id="PF01000">
    <property type="entry name" value="RNA_pol_A_bac"/>
    <property type="match status" value="1"/>
</dbReference>
<dbReference type="GO" id="GO:0003899">
    <property type="term" value="F:DNA-directed RNA polymerase activity"/>
    <property type="evidence" value="ECO:0007669"/>
    <property type="project" value="UniProtKB-EC"/>
</dbReference>
<dbReference type="InterPro" id="IPR011260">
    <property type="entry name" value="RNAP_asu_C"/>
</dbReference>
<keyword evidence="6" id="KW-0548">Nucleotidyltransferase</keyword>
<geneLocation type="chloroplast" evidence="11"/>
<evidence type="ECO:0000313" key="11">
    <source>
        <dbReference type="EMBL" id="ANG44436.1"/>
    </source>
</evidence>
<keyword evidence="4" id="KW-0240">DNA-directed RNA polymerase</keyword>
<sequence>MDNLIFSCIESRIEDNQNLYGCFKLGPFYLNQGLTIANTLRRLLLSDLEGLSIVFVKIEGVKHEYSILNGVKESVLEILTNLKQIQFKTHSIIHKPQVAYLNVRGPQIVSARDIRLPLKIECVDPDQYIATISADGSLKIKFFICQGKRYCLQNSLKPVIYKQYRKILNIETTNYLFLDAIFLPTQQVNFTIEQNSELNKEFIIFEIWTKGSIHPKQLLFKAINEIFRILLPFRKFYSLQKVKASKYLVQTPLSTKKFRSPTRKYHYILSKLGSSKFQRKLSTLDISNLNLLVSTYIFLKKENIHTISDLLKKSKKELVLLKGFNDEFLYDIENNFIKLGLILKK</sequence>
<reference evidence="11" key="1">
    <citation type="submission" date="2016-03" db="EMBL/GenBank/DDBJ databases">
        <title>The 'other' coral symbiont: Ostreobium diversity and distribution.</title>
        <authorList>
            <person name="del Campo J."/>
            <person name="Pombert J.-F."/>
            <person name="Slapeta J."/>
            <person name="Larkum A."/>
            <person name="Keeling P.J."/>
        </authorList>
    </citation>
    <scope>NUCLEOTIDE SEQUENCE</scope>
    <source>
        <strain evidence="11">OS1B</strain>
    </source>
</reference>
<dbReference type="Pfam" id="PF03118">
    <property type="entry name" value="RNA_pol_A_CTD"/>
    <property type="match status" value="1"/>
</dbReference>
<dbReference type="InterPro" id="IPR036603">
    <property type="entry name" value="RBP11-like"/>
</dbReference>
<keyword evidence="5" id="KW-0808">Transferase</keyword>
<keyword evidence="7" id="KW-0804">Transcription</keyword>
<dbReference type="Gene3D" id="2.170.120.12">
    <property type="entry name" value="DNA-directed RNA polymerase, insert domain"/>
    <property type="match status" value="1"/>
</dbReference>
<dbReference type="GO" id="GO:0006351">
    <property type="term" value="P:DNA-templated transcription"/>
    <property type="evidence" value="ECO:0007669"/>
    <property type="project" value="InterPro"/>
</dbReference>
<protein>
    <recommendedName>
        <fullName evidence="3">DNA-directed RNA polymerase</fullName>
        <ecNumber evidence="3">2.7.7.6</ecNumber>
    </recommendedName>
    <alternativeName>
        <fullName evidence="8">Plastid-encoded RNA polymerase subunit alpha</fullName>
    </alternativeName>
</protein>
<evidence type="ECO:0000256" key="3">
    <source>
        <dbReference type="ARBA" id="ARBA00012418"/>
    </source>
</evidence>